<dbReference type="EMBL" id="VCLA01000160">
    <property type="protein sequence ID" value="MQT02935.1"/>
    <property type="molecule type" value="Genomic_DNA"/>
</dbReference>
<organism evidence="2 3">
    <name type="scientific">Streptomyces jumonjinensis</name>
    <dbReference type="NCBI Taxonomy" id="1945"/>
    <lineage>
        <taxon>Bacteria</taxon>
        <taxon>Bacillati</taxon>
        <taxon>Actinomycetota</taxon>
        <taxon>Actinomycetes</taxon>
        <taxon>Kitasatosporales</taxon>
        <taxon>Streptomycetaceae</taxon>
        <taxon>Streptomyces</taxon>
    </lineage>
</organism>
<name>A0A646KL46_STRJU</name>
<proteinExistence type="predicted"/>
<evidence type="ECO:0000256" key="1">
    <source>
        <dbReference type="SAM" id="MobiDB-lite"/>
    </source>
</evidence>
<reference evidence="2 3" key="1">
    <citation type="submission" date="2019-05" db="EMBL/GenBank/DDBJ databases">
        <title>Comparative genomics and metabolomics analyses of clavulanic acid producing Streptomyces species provides insight into specialized metabolism and evolution of beta-lactam biosynthetic gene clusters.</title>
        <authorList>
            <person name="Moore M.A."/>
            <person name="Cruz-Morales P."/>
            <person name="Barona Gomez F."/>
            <person name="Kapil T."/>
        </authorList>
    </citation>
    <scope>NUCLEOTIDE SEQUENCE [LARGE SCALE GENOMIC DNA]</scope>
    <source>
        <strain evidence="2 3">NRRL 5741</strain>
    </source>
</reference>
<accession>A0A646KL46</accession>
<evidence type="ECO:0000313" key="3">
    <source>
        <dbReference type="Proteomes" id="UP000419138"/>
    </source>
</evidence>
<keyword evidence="3" id="KW-1185">Reference proteome</keyword>
<feature type="region of interest" description="Disordered" evidence="1">
    <location>
        <begin position="16"/>
        <end position="111"/>
    </location>
</feature>
<feature type="compositionally biased region" description="Low complexity" evidence="1">
    <location>
        <begin position="54"/>
        <end position="75"/>
    </location>
</feature>
<dbReference type="AlphaFoldDB" id="A0A646KL46"/>
<evidence type="ECO:0000313" key="2">
    <source>
        <dbReference type="EMBL" id="MQT02935.1"/>
    </source>
</evidence>
<sequence>MRAWGGAGIFPHPALSRIWGRRPRGPAPQTPAGLGFPPVEGLGLRGRRVRRPGARGPSSISPRLRPGGPPRGWNLPPAPAGRRRGSLASSGAVKRRRGRSRGGWEMRLPGQGGGGRVLGWEVSVVIC</sequence>
<dbReference type="Proteomes" id="UP000419138">
    <property type="component" value="Unassembled WGS sequence"/>
</dbReference>
<protein>
    <submittedName>
        <fullName evidence="2">Uncharacterized protein</fullName>
    </submittedName>
</protein>
<comment type="caution">
    <text evidence="2">The sequence shown here is derived from an EMBL/GenBank/DDBJ whole genome shotgun (WGS) entry which is preliminary data.</text>
</comment>
<gene>
    <name evidence="2" type="ORF">FF041_22910</name>
</gene>